<evidence type="ECO:0000256" key="22">
    <source>
        <dbReference type="PROSITE-ProRule" id="PRU00175"/>
    </source>
</evidence>
<evidence type="ECO:0000256" key="2">
    <source>
        <dbReference type="ARBA" id="ARBA00004324"/>
    </source>
</evidence>
<accession>A0AAD5IF69</accession>
<evidence type="ECO:0000256" key="12">
    <source>
        <dbReference type="ARBA" id="ARBA00022771"/>
    </source>
</evidence>
<evidence type="ECO:0000259" key="25">
    <source>
        <dbReference type="PROSITE" id="PS50089"/>
    </source>
</evidence>
<dbReference type="InterPro" id="IPR001841">
    <property type="entry name" value="Znf_RING"/>
</dbReference>
<dbReference type="AlphaFoldDB" id="A0AAD5IF69"/>
<dbReference type="Gene3D" id="3.30.40.10">
    <property type="entry name" value="Zinc/RING finger domain, C3HC4 (zinc finger)"/>
    <property type="match status" value="1"/>
</dbReference>
<dbReference type="GO" id="GO:0016607">
    <property type="term" value="C:nuclear speck"/>
    <property type="evidence" value="ECO:0007669"/>
    <property type="project" value="UniProtKB-SubCell"/>
</dbReference>
<dbReference type="SMART" id="SM00184">
    <property type="entry name" value="RING"/>
    <property type="match status" value="1"/>
</dbReference>
<name>A0AAD5IF69_ACENE</name>
<evidence type="ECO:0000256" key="3">
    <source>
        <dbReference type="ARBA" id="ARBA00004463"/>
    </source>
</evidence>
<dbReference type="PANTHER" id="PTHR21737:SF3">
    <property type="entry name" value="POLYGLUTAMINE-BINDING PROTEIN 1"/>
    <property type="match status" value="1"/>
</dbReference>
<keyword evidence="18" id="KW-0508">mRNA splicing</keyword>
<keyword evidence="10" id="KW-0479">Metal-binding</keyword>
<comment type="caution">
    <text evidence="26">The sequence shown here is derived from an EMBL/GenBank/DDBJ whole genome shotgun (WGS) entry which is preliminary data.</text>
</comment>
<dbReference type="EMBL" id="JAJSOW010000106">
    <property type="protein sequence ID" value="KAI9161208.1"/>
    <property type="molecule type" value="Genomic_DNA"/>
</dbReference>
<reference evidence="26" key="2">
    <citation type="submission" date="2023-02" db="EMBL/GenBank/DDBJ databases">
        <authorList>
            <person name="Swenson N.G."/>
            <person name="Wegrzyn J.L."/>
            <person name="Mcevoy S.L."/>
        </authorList>
    </citation>
    <scope>NUCLEOTIDE SEQUENCE</scope>
    <source>
        <strain evidence="26">91603</strain>
        <tissue evidence="26">Leaf</tissue>
    </source>
</reference>
<keyword evidence="15" id="KW-0391">Immunity</keyword>
<dbReference type="SUPFAM" id="SSF57850">
    <property type="entry name" value="RING/U-box"/>
    <property type="match status" value="1"/>
</dbReference>
<evidence type="ECO:0000259" key="24">
    <source>
        <dbReference type="PROSITE" id="PS50020"/>
    </source>
</evidence>
<evidence type="ECO:0000256" key="20">
    <source>
        <dbReference type="ARBA" id="ARBA00042167"/>
    </source>
</evidence>
<dbReference type="SMART" id="SM00456">
    <property type="entry name" value="WW"/>
    <property type="match status" value="2"/>
</dbReference>
<evidence type="ECO:0000256" key="14">
    <source>
        <dbReference type="ARBA" id="ARBA00022833"/>
    </source>
</evidence>
<dbReference type="Gene3D" id="2.20.70.10">
    <property type="match status" value="2"/>
</dbReference>
<dbReference type="Pfam" id="PF13639">
    <property type="entry name" value="zf-RING_2"/>
    <property type="match status" value="1"/>
</dbReference>
<dbReference type="FunFam" id="3.30.40.10:FF:000022">
    <property type="entry name" value="E3 ubiquitin-protein ligase RING1-like"/>
    <property type="match status" value="1"/>
</dbReference>
<dbReference type="PROSITE" id="PS50089">
    <property type="entry name" value="ZF_RING_2"/>
    <property type="match status" value="1"/>
</dbReference>
<feature type="domain" description="WW" evidence="24">
    <location>
        <begin position="202"/>
        <end position="236"/>
    </location>
</feature>
<keyword evidence="7" id="KW-0399">Innate immunity</keyword>
<dbReference type="GO" id="GO:0000380">
    <property type="term" value="P:alternative mRNA splicing, via spliceosome"/>
    <property type="evidence" value="ECO:0007669"/>
    <property type="project" value="TreeGrafter"/>
</dbReference>
<dbReference type="GO" id="GO:0061630">
    <property type="term" value="F:ubiquitin protein ligase activity"/>
    <property type="evidence" value="ECO:0007669"/>
    <property type="project" value="UniProtKB-EC"/>
</dbReference>
<keyword evidence="16" id="KW-0805">Transcription regulation</keyword>
<dbReference type="CDD" id="cd16667">
    <property type="entry name" value="RING-H2_RNF126-like"/>
    <property type="match status" value="1"/>
</dbReference>
<dbReference type="PROSITE" id="PS50020">
    <property type="entry name" value="WW_DOMAIN_2"/>
    <property type="match status" value="2"/>
</dbReference>
<keyword evidence="11" id="KW-0677">Repeat</keyword>
<keyword evidence="17" id="KW-0804">Transcription</keyword>
<evidence type="ECO:0000256" key="1">
    <source>
        <dbReference type="ARBA" id="ARBA00000900"/>
    </source>
</evidence>
<keyword evidence="9" id="KW-0808">Transferase</keyword>
<evidence type="ECO:0000256" key="13">
    <source>
        <dbReference type="ARBA" id="ARBA00022786"/>
    </source>
</evidence>
<keyword evidence="27" id="KW-1185">Reference proteome</keyword>
<gene>
    <name evidence="26" type="ORF">LWI28_015431</name>
</gene>
<dbReference type="InterPro" id="IPR001202">
    <property type="entry name" value="WW_dom"/>
</dbReference>
<dbReference type="InterPro" id="IPR039525">
    <property type="entry name" value="RNF126-like_zinc-ribbon"/>
</dbReference>
<dbReference type="InterPro" id="IPR036020">
    <property type="entry name" value="WW_dom_sf"/>
</dbReference>
<evidence type="ECO:0000256" key="5">
    <source>
        <dbReference type="ARBA" id="ARBA00021117"/>
    </source>
</evidence>
<comment type="catalytic activity">
    <reaction evidence="1">
        <text>S-ubiquitinyl-[E2 ubiquitin-conjugating enzyme]-L-cysteine + [acceptor protein]-L-lysine = [E2 ubiquitin-conjugating enzyme]-L-cysteine + N(6)-ubiquitinyl-[acceptor protein]-L-lysine.</text>
        <dbReference type="EC" id="2.3.2.27"/>
    </reaction>
</comment>
<keyword evidence="19" id="KW-0539">Nucleus</keyword>
<evidence type="ECO:0000256" key="10">
    <source>
        <dbReference type="ARBA" id="ARBA00022723"/>
    </source>
</evidence>
<sequence length="886" mass="98524">MGEEYPQQTAIHAYGSSSIYNNATDIEAATRDAVLREQEIATQKIIQDQRVADFASVPPKDGTDILAGRRDSNALKEHLLKMATEHRAEMAVKRGKPNIPEQGNLEIGNGYGVPGGGAYYSVPRLNTVIPGNFGVGTDESGQKNLKLDRETEQKHVTTELPEYLKQKLRARGILKEDSDKESRLRIDNKSEMTTSAQLVGRGQLPPGWVEAKDPASGASYYYNESTGKTQWERPGEASTSAQTPLLPPLEDWVESVDETTGHKYYYNKKTHVSQWEHPGSSQLVSSQHSDSTLSNNAANGIWDNQLSELEKCMECGGWGVGLVQMWGYCNHCTRVLKLPQCQYLSTSMNNQQQAITANAKENFDKKAPKQRTSWKPPVGKGNQRDSRKRSHSEDDELDPMDPSSYSDAPRGGWVVGLKGVQPRAADTTATGPLFQQRPYPSPGAVLRRNAEIASQSKKTSSNFTPISKRGDGSDGLAAKVAFLTAARHVDYLDKNVVPLYCNIIDEEVCCIECGKGLSLSLSLSHTFFLCLFQFIKNFHSFPLSIFFKYAEITVKRLTKEFWRRVLVFDFGVFVKGERGERMSSSRNTHWCYRCRRPVRLQGRDAVCVYCSGGFIQELDDMVRVSPLDFFGLDADEEREPRVGIMEAFSAFMRQQHADRQNYDIRGRSDSIPEQGQGFRPLLIFGGQIPFRLSGNGGFEAFFGGAPGIGVTRGNAGDYFIGPGLEELFEQLSANERRGPPPAARSSIDALPTIKITQRHLRSNSHCPVCIDKFELGSEVKQMPCNHMYHTDCIVPWLVQHNSCPVCRQELPPQGSSGSSSSSHQSSSSQSRSSNGRESQGRRNIFSNLWPFRSSSSSSNHNGTTGSSSQAMHENNHQMEYSGWPFD</sequence>
<evidence type="ECO:0000256" key="8">
    <source>
        <dbReference type="ARBA" id="ARBA00022664"/>
    </source>
</evidence>
<evidence type="ECO:0000256" key="4">
    <source>
        <dbReference type="ARBA" id="ARBA00012483"/>
    </source>
</evidence>
<comment type="subunit">
    <text evidence="21">Interacts with POU3F2/Brn-2, ATXN1, TXNL4A, HTT and AR. Interaction with ATXN1 correlates positively with the length of the polyglutamine tract. Interacts with RNA polymerase II large subunit in a phosphorylation-dependent manner. Forms a ternary complex with ATXN1 mutant and phosphorylated RNA polymerase II. Interacts (via C-terminus) with TXNL4A and CD2BP2. Interacts (via WW domain) with ATN1 and SF3B1, and may interact with additional splice factors. Interacts (via WW domain) with WBP11; Leading to reduce interaction between PQBP1 and TXNL4A. Interacts with CAPRIN1. Interacts with DDX1. Interacts with SFPQ. Interacts with KHSRP.</text>
</comment>
<keyword evidence="13" id="KW-0833">Ubl conjugation pathway</keyword>
<reference evidence="26" key="1">
    <citation type="journal article" date="2022" name="Plant J.">
        <title>Strategies of tolerance reflected in two North American maple genomes.</title>
        <authorList>
            <person name="McEvoy S.L."/>
            <person name="Sezen U.U."/>
            <person name="Trouern-Trend A."/>
            <person name="McMahon S.M."/>
            <person name="Schaberg P.G."/>
            <person name="Yang J."/>
            <person name="Wegrzyn J.L."/>
            <person name="Swenson N.G."/>
        </authorList>
    </citation>
    <scope>NUCLEOTIDE SEQUENCE</scope>
    <source>
        <strain evidence="26">91603</strain>
    </source>
</reference>
<dbReference type="Proteomes" id="UP001064489">
    <property type="component" value="Chromosome 2"/>
</dbReference>
<dbReference type="Pfam" id="PF00397">
    <property type="entry name" value="WW"/>
    <property type="match status" value="2"/>
</dbReference>
<evidence type="ECO:0000256" key="15">
    <source>
        <dbReference type="ARBA" id="ARBA00022859"/>
    </source>
</evidence>
<evidence type="ECO:0000256" key="21">
    <source>
        <dbReference type="ARBA" id="ARBA00046362"/>
    </source>
</evidence>
<evidence type="ECO:0000256" key="6">
    <source>
        <dbReference type="ARBA" id="ARBA00022553"/>
    </source>
</evidence>
<feature type="domain" description="RING-type" evidence="25">
    <location>
        <begin position="766"/>
        <end position="807"/>
    </location>
</feature>
<evidence type="ECO:0000256" key="7">
    <source>
        <dbReference type="ARBA" id="ARBA00022588"/>
    </source>
</evidence>
<keyword evidence="6" id="KW-0597">Phosphoprotein</keyword>
<dbReference type="GO" id="GO:0043021">
    <property type="term" value="F:ribonucleoprotein complex binding"/>
    <property type="evidence" value="ECO:0007669"/>
    <property type="project" value="TreeGrafter"/>
</dbReference>
<dbReference type="GO" id="GO:0045087">
    <property type="term" value="P:innate immune response"/>
    <property type="evidence" value="ECO:0007669"/>
    <property type="project" value="UniProtKB-KW"/>
</dbReference>
<feature type="compositionally biased region" description="Low complexity" evidence="23">
    <location>
        <begin position="853"/>
        <end position="868"/>
    </location>
</feature>
<evidence type="ECO:0000256" key="11">
    <source>
        <dbReference type="ARBA" id="ARBA00022737"/>
    </source>
</evidence>
<feature type="domain" description="WW" evidence="24">
    <location>
        <begin position="246"/>
        <end position="280"/>
    </location>
</feature>
<dbReference type="InterPro" id="IPR013083">
    <property type="entry name" value="Znf_RING/FYVE/PHD"/>
</dbReference>
<dbReference type="Gene3D" id="3.40.30.10">
    <property type="entry name" value="Glutaredoxin"/>
    <property type="match status" value="1"/>
</dbReference>
<dbReference type="PANTHER" id="PTHR21737">
    <property type="entry name" value="POLYGLUTAMINE BINDING PROTEIN 1/MARVEL MEMBRANE-ASSOCIATING DOMAIN CONTAINING 3"/>
    <property type="match status" value="1"/>
</dbReference>
<evidence type="ECO:0000313" key="26">
    <source>
        <dbReference type="EMBL" id="KAI9161208.1"/>
    </source>
</evidence>
<evidence type="ECO:0000256" key="19">
    <source>
        <dbReference type="ARBA" id="ARBA00023242"/>
    </source>
</evidence>
<comment type="subcellular location">
    <subcellularLocation>
        <location evidence="3">Cytoplasmic granule</location>
    </subcellularLocation>
    <subcellularLocation>
        <location evidence="2">Nucleus speckle</location>
    </subcellularLocation>
</comment>
<dbReference type="Pfam" id="PF14369">
    <property type="entry name" value="Zn_ribbon_19"/>
    <property type="match status" value="1"/>
</dbReference>
<keyword evidence="14" id="KW-0862">Zinc</keyword>
<feature type="region of interest" description="Disordered" evidence="23">
    <location>
        <begin position="810"/>
        <end position="886"/>
    </location>
</feature>
<feature type="region of interest" description="Disordered" evidence="23">
    <location>
        <begin position="360"/>
        <end position="412"/>
    </location>
</feature>
<dbReference type="SUPFAM" id="SSF51045">
    <property type="entry name" value="WW domain"/>
    <property type="match status" value="2"/>
</dbReference>
<keyword evidence="8" id="KW-0507">mRNA processing</keyword>
<dbReference type="EC" id="2.3.2.27" evidence="4"/>
<evidence type="ECO:0000256" key="18">
    <source>
        <dbReference type="ARBA" id="ARBA00023187"/>
    </source>
</evidence>
<organism evidence="26 27">
    <name type="scientific">Acer negundo</name>
    <name type="common">Box elder</name>
    <dbReference type="NCBI Taxonomy" id="4023"/>
    <lineage>
        <taxon>Eukaryota</taxon>
        <taxon>Viridiplantae</taxon>
        <taxon>Streptophyta</taxon>
        <taxon>Embryophyta</taxon>
        <taxon>Tracheophyta</taxon>
        <taxon>Spermatophyta</taxon>
        <taxon>Magnoliopsida</taxon>
        <taxon>eudicotyledons</taxon>
        <taxon>Gunneridae</taxon>
        <taxon>Pentapetalae</taxon>
        <taxon>rosids</taxon>
        <taxon>malvids</taxon>
        <taxon>Sapindales</taxon>
        <taxon>Sapindaceae</taxon>
        <taxon>Hippocastanoideae</taxon>
        <taxon>Acereae</taxon>
        <taxon>Acer</taxon>
    </lineage>
</organism>
<dbReference type="CDD" id="cd00201">
    <property type="entry name" value="WW"/>
    <property type="match status" value="2"/>
</dbReference>
<keyword evidence="12 22" id="KW-0863">Zinc-finger</keyword>
<feature type="compositionally biased region" description="Low complexity" evidence="23">
    <location>
        <begin position="813"/>
        <end position="837"/>
    </location>
</feature>
<evidence type="ECO:0000313" key="27">
    <source>
        <dbReference type="Proteomes" id="UP001064489"/>
    </source>
</evidence>
<protein>
    <recommendedName>
        <fullName evidence="5">Polyglutamine-binding protein 1</fullName>
        <ecNumber evidence="4">2.3.2.27</ecNumber>
    </recommendedName>
    <alternativeName>
        <fullName evidence="20">Polyglutamine tract-binding protein 1</fullName>
    </alternativeName>
</protein>
<evidence type="ECO:0000256" key="16">
    <source>
        <dbReference type="ARBA" id="ARBA00023015"/>
    </source>
</evidence>
<dbReference type="PROSITE" id="PS01159">
    <property type="entry name" value="WW_DOMAIN_1"/>
    <property type="match status" value="2"/>
</dbReference>
<dbReference type="GO" id="GO:0005737">
    <property type="term" value="C:cytoplasm"/>
    <property type="evidence" value="ECO:0007669"/>
    <property type="project" value="TreeGrafter"/>
</dbReference>
<evidence type="ECO:0000256" key="17">
    <source>
        <dbReference type="ARBA" id="ARBA00023163"/>
    </source>
</evidence>
<evidence type="ECO:0000256" key="23">
    <source>
        <dbReference type="SAM" id="MobiDB-lite"/>
    </source>
</evidence>
<dbReference type="GO" id="GO:0008270">
    <property type="term" value="F:zinc ion binding"/>
    <property type="evidence" value="ECO:0007669"/>
    <property type="project" value="UniProtKB-KW"/>
</dbReference>
<evidence type="ECO:0000256" key="9">
    <source>
        <dbReference type="ARBA" id="ARBA00022679"/>
    </source>
</evidence>
<proteinExistence type="predicted"/>